<keyword evidence="3" id="KW-1185">Reference proteome</keyword>
<dbReference type="Proteomes" id="UP000663722">
    <property type="component" value="Chromosome"/>
</dbReference>
<proteinExistence type="predicted"/>
<dbReference type="Pfam" id="PF21749">
    <property type="entry name" value="DACND"/>
    <property type="match status" value="1"/>
</dbReference>
<dbReference type="Gene3D" id="3.40.1700.10">
    <property type="entry name" value="DNA integrity scanning protein, DisA, N-terminal domain"/>
    <property type="match status" value="1"/>
</dbReference>
<dbReference type="RefSeq" id="WP_207680293.1">
    <property type="nucleotide sequence ID" value="NZ_CP061800.1"/>
</dbReference>
<dbReference type="Pfam" id="PF02457">
    <property type="entry name" value="DAC"/>
    <property type="match status" value="1"/>
</dbReference>
<accession>A0A975BWX2</accession>
<dbReference type="InterPro" id="IPR036888">
    <property type="entry name" value="DNA_integrity_DisA_N_sf"/>
</dbReference>
<dbReference type="AlphaFoldDB" id="A0A975BWX2"/>
<dbReference type="Pfam" id="PF21750">
    <property type="entry name" value="DACNH"/>
    <property type="match status" value="1"/>
</dbReference>
<sequence>MINKTLGRLRAFHIFEGLCEGLSLFSGPTRAALVYASRPDSPIKIYDPQELLRGHEPKLKELYLDSDKWRDFPNIRKVRCLKYPLSIEDSLELTGLISRGGRSPSVFYQMWFTEHHPDMCSIGPTERWLEQAIWLLSHEAATESTIHTGTSGCVLREYSTHAVRDYIVDELNIALGMDLQLRVYPVLDAVLGISKTLEEGAWPRGKMVCIESRALSKVNFLARFPDFEQPSLKNFKHVRKLLQAVEYSERKLISDGKFIIGIATGEMPKYRISADFRGGHGFLLLNGNQICSFFDGRFHSSTRQAKLVELEEILIESQLDTPDQHTLFKIISAIVHNAEDHKHGCTLVVDLNDPPIKISGQHLEAPLDLQQDCFLELTQSLSALDGSLHIGRDLKLWGFACILDGRAIPGEDRARGARFNSALRFTAEHHNIVVVVVSSDRPVSVIQEGVELTAQCEWKPVSARLPTPPTLEQWLEE</sequence>
<protein>
    <submittedName>
        <fullName evidence="2">Diadenylate cyclase</fullName>
    </submittedName>
</protein>
<dbReference type="PROSITE" id="PS51794">
    <property type="entry name" value="DAC"/>
    <property type="match status" value="1"/>
</dbReference>
<evidence type="ECO:0000313" key="3">
    <source>
        <dbReference type="Proteomes" id="UP000663722"/>
    </source>
</evidence>
<feature type="domain" description="DAC" evidence="1">
    <location>
        <begin position="307"/>
        <end position="460"/>
    </location>
</feature>
<evidence type="ECO:0000259" key="1">
    <source>
        <dbReference type="PROSITE" id="PS51794"/>
    </source>
</evidence>
<name>A0A975BWX2_9BACT</name>
<dbReference type="KEGG" id="dmm:dnm_093750"/>
<dbReference type="InterPro" id="IPR048555">
    <property type="entry name" value="DACNH"/>
</dbReference>
<dbReference type="InterPro" id="IPR003390">
    <property type="entry name" value="DNA_integrity_scan_DisA_N"/>
</dbReference>
<dbReference type="SUPFAM" id="SSF143597">
    <property type="entry name" value="YojJ-like"/>
    <property type="match status" value="1"/>
</dbReference>
<gene>
    <name evidence="2" type="ORF">dnm_093750</name>
</gene>
<reference evidence="2" key="1">
    <citation type="journal article" date="2021" name="Microb. Physiol.">
        <title>Proteogenomic Insights into the Physiology of Marine, Sulfate-Reducing, Filamentous Desulfonema limicola and Desulfonema magnum.</title>
        <authorList>
            <person name="Schnaars V."/>
            <person name="Wohlbrand L."/>
            <person name="Scheve S."/>
            <person name="Hinrichs C."/>
            <person name="Reinhardt R."/>
            <person name="Rabus R."/>
        </authorList>
    </citation>
    <scope>NUCLEOTIDE SEQUENCE</scope>
    <source>
        <strain evidence="2">4be13</strain>
    </source>
</reference>
<dbReference type="EMBL" id="CP061800">
    <property type="protein sequence ID" value="QTA93274.1"/>
    <property type="molecule type" value="Genomic_DNA"/>
</dbReference>
<organism evidence="2 3">
    <name type="scientific">Desulfonema magnum</name>
    <dbReference type="NCBI Taxonomy" id="45655"/>
    <lineage>
        <taxon>Bacteria</taxon>
        <taxon>Pseudomonadati</taxon>
        <taxon>Thermodesulfobacteriota</taxon>
        <taxon>Desulfobacteria</taxon>
        <taxon>Desulfobacterales</taxon>
        <taxon>Desulfococcaceae</taxon>
        <taxon>Desulfonema</taxon>
    </lineage>
</organism>
<dbReference type="InterPro" id="IPR048552">
    <property type="entry name" value="DACND"/>
</dbReference>
<evidence type="ECO:0000313" key="2">
    <source>
        <dbReference type="EMBL" id="QTA93274.1"/>
    </source>
</evidence>